<evidence type="ECO:0000256" key="1">
    <source>
        <dbReference type="SAM" id="MobiDB-lite"/>
    </source>
</evidence>
<evidence type="ECO:0008006" key="4">
    <source>
        <dbReference type="Google" id="ProtNLM"/>
    </source>
</evidence>
<dbReference type="AlphaFoldDB" id="A0AB36TJG0"/>
<sequence length="192" mass="21480">MEFIKDLTRKVTDTARVAAKKSSDMVEITKLNFSIGSEEDKIKKIYMQIGETVYRSFEKGEEVSGDLKELCEKVSDMKKNIEKMKQQILKIKGVKICPSCKGELPEEVAYCPKCGTKQEVVVSSAESKEENRRENNTEPGEQDKAENSTGCNPECNAESNVENNVECSKETTGENKEESCGSECPAEQNEEK</sequence>
<proteinExistence type="predicted"/>
<accession>A0AB36TJG0</accession>
<dbReference type="Proteomes" id="UP000223596">
    <property type="component" value="Unassembled WGS sequence"/>
</dbReference>
<feature type="compositionally biased region" description="Basic and acidic residues" evidence="1">
    <location>
        <begin position="167"/>
        <end position="179"/>
    </location>
</feature>
<protein>
    <recommendedName>
        <fullName evidence="4">Zinc-ribbon domain-containing protein</fullName>
    </recommendedName>
</protein>
<feature type="region of interest" description="Disordered" evidence="1">
    <location>
        <begin position="122"/>
        <end position="192"/>
    </location>
</feature>
<evidence type="ECO:0000313" key="2">
    <source>
        <dbReference type="EMBL" id="PFH04047.1"/>
    </source>
</evidence>
<comment type="caution">
    <text evidence="2">The sequence shown here is derived from an EMBL/GenBank/DDBJ whole genome shotgun (WGS) entry which is preliminary data.</text>
</comment>
<feature type="compositionally biased region" description="Polar residues" evidence="1">
    <location>
        <begin position="147"/>
        <end position="166"/>
    </location>
</feature>
<reference evidence="2 3" key="1">
    <citation type="submission" date="2017-09" db="EMBL/GenBank/DDBJ databases">
        <title>Evaluation of Pacific Biosciences Sequencing Technology to Finishing C. thermocellum Genome Sequences.</title>
        <authorList>
            <person name="Brown S."/>
        </authorList>
    </citation>
    <scope>NUCLEOTIDE SEQUENCE [LARGE SCALE GENOMIC DNA]</scope>
    <source>
        <strain evidence="2 3">AD2</strain>
    </source>
</reference>
<evidence type="ECO:0000313" key="3">
    <source>
        <dbReference type="Proteomes" id="UP000223596"/>
    </source>
</evidence>
<organism evidence="2 3">
    <name type="scientific">Acetivibrio thermocellus AD2</name>
    <dbReference type="NCBI Taxonomy" id="1138384"/>
    <lineage>
        <taxon>Bacteria</taxon>
        <taxon>Bacillati</taxon>
        <taxon>Bacillota</taxon>
        <taxon>Clostridia</taxon>
        <taxon>Eubacteriales</taxon>
        <taxon>Oscillospiraceae</taxon>
        <taxon>Acetivibrio</taxon>
    </lineage>
</organism>
<dbReference type="RefSeq" id="WP_003514187.1">
    <property type="nucleotide sequence ID" value="NZ_CP013828.1"/>
</dbReference>
<gene>
    <name evidence="2" type="ORF">M972_112869</name>
</gene>
<name>A0AB36TJG0_ACETH</name>
<feature type="compositionally biased region" description="Basic and acidic residues" evidence="1">
    <location>
        <begin position="126"/>
        <end position="146"/>
    </location>
</feature>
<dbReference type="EMBL" id="PDBW01000001">
    <property type="protein sequence ID" value="PFH04047.1"/>
    <property type="molecule type" value="Genomic_DNA"/>
</dbReference>
<dbReference type="GeneID" id="35803478"/>